<evidence type="ECO:0000313" key="3">
    <source>
        <dbReference type="EMBL" id="BCJ85736.1"/>
    </source>
</evidence>
<accession>A0A7I8DA86</accession>
<dbReference type="Pfam" id="PF14398">
    <property type="entry name" value="ATPgrasp_YheCD"/>
    <property type="match status" value="1"/>
</dbReference>
<dbReference type="SUPFAM" id="SSF56059">
    <property type="entry name" value="Glutathione synthetase ATP-binding domain-like"/>
    <property type="match status" value="1"/>
</dbReference>
<dbReference type="Proteomes" id="UP000593802">
    <property type="component" value="Chromosome"/>
</dbReference>
<dbReference type="InterPro" id="IPR026838">
    <property type="entry name" value="YheC/D"/>
</dbReference>
<dbReference type="PROSITE" id="PS50975">
    <property type="entry name" value="ATP_GRASP"/>
    <property type="match status" value="1"/>
</dbReference>
<dbReference type="Gene3D" id="3.30.470.20">
    <property type="entry name" value="ATP-grasp fold, B domain"/>
    <property type="match status" value="1"/>
</dbReference>
<feature type="domain" description="ATP-grasp" evidence="2">
    <location>
        <begin position="372"/>
        <end position="444"/>
    </location>
</feature>
<evidence type="ECO:0000256" key="1">
    <source>
        <dbReference type="PROSITE-ProRule" id="PRU00409"/>
    </source>
</evidence>
<dbReference type="KEGG" id="eff:skT53_07210"/>
<evidence type="ECO:0000259" key="2">
    <source>
        <dbReference type="PROSITE" id="PS50975"/>
    </source>
</evidence>
<dbReference type="GO" id="GO:0046872">
    <property type="term" value="F:metal ion binding"/>
    <property type="evidence" value="ECO:0007669"/>
    <property type="project" value="InterPro"/>
</dbReference>
<dbReference type="AlphaFoldDB" id="A0A7I8DA86"/>
<sequence length="448" mass="51506">MIGNGTIRMIPTNQPVVRVPAAWLTKLNWREGDRVLVRAGQNVITCRVKKTSHSTLSLSKKVIETLRIPSVSVSWKATKKTIHIGPFTAVYTNYSGDPKNPFPNLNDLLSDMTEIANQLAIPFYVIPVGGFNPETKTTIAWVYDSVDGEWLIEEYPWPDFCIKKYVFLPAQLRAVEKRESQWIRMTRCKMLYSSLGSKWDVHQVLNHDPVIRFCLPKTRLVQSANDVKDMLRTYSRVYVKPIKGTRGKKVYRFSREKNRQRVKVEFDKENQTHSKWLLLQRKSTWFGNKFLKNQQFLVQQGIHLITDRRGNPADFRWLLQKDGYGEWQITARVARVGKKGGVVTNVSSGADVINASDFLEDTEFSTTTVWRLMEQIDSLAYRVVQIIELNLGETGELGLDFGVDDSGKVWLIEVNSNPGRKMLRVLDTEVRALSLRRPLEYAKYTVGF</sequence>
<keyword evidence="4" id="KW-1185">Reference proteome</keyword>
<dbReference type="GO" id="GO:0005524">
    <property type="term" value="F:ATP binding"/>
    <property type="evidence" value="ECO:0007669"/>
    <property type="project" value="UniProtKB-UniRule"/>
</dbReference>
<gene>
    <name evidence="3" type="primary">yheD</name>
    <name evidence="3" type="ORF">skT53_07210</name>
</gene>
<protein>
    <submittedName>
        <fullName evidence="3">Endospore coat-associated protein YheD</fullName>
    </submittedName>
</protein>
<keyword evidence="1" id="KW-0547">Nucleotide-binding</keyword>
<reference evidence="3 4" key="1">
    <citation type="submission" date="2020-08" db="EMBL/GenBank/DDBJ databases">
        <title>Complete Genome Sequence of Effusibacillus dendaii Strain skT53, Isolated from Farmland soil.</title>
        <authorList>
            <person name="Konishi T."/>
            <person name="Kawasaki H."/>
        </authorList>
    </citation>
    <scope>NUCLEOTIDE SEQUENCE [LARGE SCALE GENOMIC DNA]</scope>
    <source>
        <strain evidence="4">skT53</strain>
    </source>
</reference>
<organism evidence="3 4">
    <name type="scientific">Effusibacillus dendaii</name>
    <dbReference type="NCBI Taxonomy" id="2743772"/>
    <lineage>
        <taxon>Bacteria</taxon>
        <taxon>Bacillati</taxon>
        <taxon>Bacillota</taxon>
        <taxon>Bacilli</taxon>
        <taxon>Bacillales</taxon>
        <taxon>Alicyclobacillaceae</taxon>
        <taxon>Effusibacillus</taxon>
    </lineage>
</organism>
<dbReference type="InterPro" id="IPR011761">
    <property type="entry name" value="ATP-grasp"/>
</dbReference>
<dbReference type="RefSeq" id="WP_200759816.1">
    <property type="nucleotide sequence ID" value="NZ_AP023366.1"/>
</dbReference>
<dbReference type="EMBL" id="AP023366">
    <property type="protein sequence ID" value="BCJ85736.1"/>
    <property type="molecule type" value="Genomic_DNA"/>
</dbReference>
<keyword evidence="1" id="KW-0067">ATP-binding</keyword>
<proteinExistence type="predicted"/>
<name>A0A7I8DA86_9BACL</name>
<evidence type="ECO:0000313" key="4">
    <source>
        <dbReference type="Proteomes" id="UP000593802"/>
    </source>
</evidence>